<organism evidence="2 3">
    <name type="scientific">Elysia marginata</name>
    <dbReference type="NCBI Taxonomy" id="1093978"/>
    <lineage>
        <taxon>Eukaryota</taxon>
        <taxon>Metazoa</taxon>
        <taxon>Spiralia</taxon>
        <taxon>Lophotrochozoa</taxon>
        <taxon>Mollusca</taxon>
        <taxon>Gastropoda</taxon>
        <taxon>Heterobranchia</taxon>
        <taxon>Euthyneura</taxon>
        <taxon>Panpulmonata</taxon>
        <taxon>Sacoglossa</taxon>
        <taxon>Placobranchoidea</taxon>
        <taxon>Plakobranchidae</taxon>
        <taxon>Elysia</taxon>
    </lineage>
</organism>
<accession>A0AAV4JE68</accession>
<name>A0AAV4JE68_9GAST</name>
<reference evidence="2 3" key="1">
    <citation type="journal article" date="2021" name="Elife">
        <title>Chloroplast acquisition without the gene transfer in kleptoplastic sea slugs, Plakobranchus ocellatus.</title>
        <authorList>
            <person name="Maeda T."/>
            <person name="Takahashi S."/>
            <person name="Yoshida T."/>
            <person name="Shimamura S."/>
            <person name="Takaki Y."/>
            <person name="Nagai Y."/>
            <person name="Toyoda A."/>
            <person name="Suzuki Y."/>
            <person name="Arimoto A."/>
            <person name="Ishii H."/>
            <person name="Satoh N."/>
            <person name="Nishiyama T."/>
            <person name="Hasebe M."/>
            <person name="Maruyama T."/>
            <person name="Minagawa J."/>
            <person name="Obokata J."/>
            <person name="Shigenobu S."/>
        </authorList>
    </citation>
    <scope>NUCLEOTIDE SEQUENCE [LARGE SCALE GENOMIC DNA]</scope>
</reference>
<evidence type="ECO:0000256" key="1">
    <source>
        <dbReference type="SAM" id="MobiDB-lite"/>
    </source>
</evidence>
<feature type="region of interest" description="Disordered" evidence="1">
    <location>
        <begin position="107"/>
        <end position="129"/>
    </location>
</feature>
<dbReference type="EMBL" id="BMAT01003149">
    <property type="protein sequence ID" value="GFS21123.1"/>
    <property type="molecule type" value="Genomic_DNA"/>
</dbReference>
<evidence type="ECO:0000313" key="3">
    <source>
        <dbReference type="Proteomes" id="UP000762676"/>
    </source>
</evidence>
<evidence type="ECO:0000313" key="2">
    <source>
        <dbReference type="EMBL" id="GFS21123.1"/>
    </source>
</evidence>
<keyword evidence="3" id="KW-1185">Reference proteome</keyword>
<proteinExistence type="predicted"/>
<gene>
    <name evidence="2" type="ORF">ElyMa_001587400</name>
</gene>
<comment type="caution">
    <text evidence="2">The sequence shown here is derived from an EMBL/GenBank/DDBJ whole genome shotgun (WGS) entry which is preliminary data.</text>
</comment>
<evidence type="ECO:0008006" key="4">
    <source>
        <dbReference type="Google" id="ProtNLM"/>
    </source>
</evidence>
<dbReference type="AlphaFoldDB" id="A0AAV4JE68"/>
<feature type="compositionally biased region" description="Polar residues" evidence="1">
    <location>
        <begin position="107"/>
        <end position="116"/>
    </location>
</feature>
<protein>
    <recommendedName>
        <fullName evidence="4">HORMA domain-containing protein</fullName>
    </recommendedName>
</protein>
<sequence length="129" mass="14368">MAIPVRISGLALLTADDAGVNTVELISVVLLVCGEVSPTPLNRCLYRGLRLIQSLCARRDTPDAKLRELVYFDNKGQPYGAELFSFRMFIQSHKDNTLTHCTDMTSPRTCSQTSRPITLPQDRHSVGQF</sequence>
<dbReference type="Proteomes" id="UP000762676">
    <property type="component" value="Unassembled WGS sequence"/>
</dbReference>